<evidence type="ECO:0000256" key="7">
    <source>
        <dbReference type="RuleBase" id="RU363079"/>
    </source>
</evidence>
<proteinExistence type="inferred from homology"/>
<dbReference type="Pfam" id="PF02990">
    <property type="entry name" value="EMP70"/>
    <property type="match status" value="1"/>
</dbReference>
<dbReference type="InterPro" id="IPR004240">
    <property type="entry name" value="EMP70"/>
</dbReference>
<feature type="chain" id="PRO_5024508923" description="Transmembrane 9 superfamily member" evidence="7">
    <location>
        <begin position="26"/>
        <end position="641"/>
    </location>
</feature>
<feature type="transmembrane region" description="Helical" evidence="7">
    <location>
        <begin position="342"/>
        <end position="369"/>
    </location>
</feature>
<comment type="similarity">
    <text evidence="2 7">Belongs to the nonaspanin (TM9SF) (TC 9.A.2) family.</text>
</comment>
<dbReference type="PANTHER" id="PTHR10766:SF111">
    <property type="entry name" value="TRANSMEMBRANE 9 SUPERFAMILY MEMBER 2"/>
    <property type="match status" value="1"/>
</dbReference>
<feature type="transmembrane region" description="Helical" evidence="7">
    <location>
        <begin position="492"/>
        <end position="521"/>
    </location>
</feature>
<dbReference type="WBParaSite" id="MCU_007200-RB">
    <property type="protein sequence ID" value="MCU_007200-RB"/>
    <property type="gene ID" value="MCU_007200"/>
</dbReference>
<name>A0A5K3FEJ4_MESCO</name>
<evidence type="ECO:0000256" key="4">
    <source>
        <dbReference type="ARBA" id="ARBA00022729"/>
    </source>
</evidence>
<keyword evidence="5 7" id="KW-1133">Transmembrane helix</keyword>
<evidence type="ECO:0000256" key="2">
    <source>
        <dbReference type="ARBA" id="ARBA00005227"/>
    </source>
</evidence>
<feature type="signal peptide" evidence="7">
    <location>
        <begin position="1"/>
        <end position="25"/>
    </location>
</feature>
<keyword evidence="6 7" id="KW-0472">Membrane</keyword>
<feature type="transmembrane region" description="Helical" evidence="7">
    <location>
        <begin position="412"/>
        <end position="436"/>
    </location>
</feature>
<dbReference type="PANTHER" id="PTHR10766">
    <property type="entry name" value="TRANSMEMBRANE 9 SUPERFAMILY PROTEIN"/>
    <property type="match status" value="1"/>
</dbReference>
<dbReference type="AlphaFoldDB" id="A0A5K3FEJ4"/>
<feature type="transmembrane region" description="Helical" evidence="7">
    <location>
        <begin position="571"/>
        <end position="590"/>
    </location>
</feature>
<protein>
    <recommendedName>
        <fullName evidence="7">Transmembrane 9 superfamily member</fullName>
    </recommendedName>
</protein>
<feature type="transmembrane region" description="Helical" evidence="7">
    <location>
        <begin position="602"/>
        <end position="631"/>
    </location>
</feature>
<evidence type="ECO:0000256" key="3">
    <source>
        <dbReference type="ARBA" id="ARBA00022692"/>
    </source>
</evidence>
<organism evidence="8">
    <name type="scientific">Mesocestoides corti</name>
    <name type="common">Flatworm</name>
    <dbReference type="NCBI Taxonomy" id="53468"/>
    <lineage>
        <taxon>Eukaryota</taxon>
        <taxon>Metazoa</taxon>
        <taxon>Spiralia</taxon>
        <taxon>Lophotrochozoa</taxon>
        <taxon>Platyhelminthes</taxon>
        <taxon>Cestoda</taxon>
        <taxon>Eucestoda</taxon>
        <taxon>Cyclophyllidea</taxon>
        <taxon>Mesocestoididae</taxon>
        <taxon>Mesocestoides</taxon>
    </lineage>
</organism>
<sequence>MKYLLLVAILTNVLRINSLPGFSTAEYCVNSSVGGCLTKIDVYANRLSSPLNFGPFLPSQLDQCVAENPKYYSANLGAEILGERLTRLDFEIDFKTPATCRVLCRRLYDPKDAKSMINYNELISGIKQAYNRYWVSDNIPVIICYETVSGEVCERNFPLGCFKTDAYKPPVQCRVQLPEVPQNSIHIFNHFSFNINYTEASPGKYHLISVKVTPRSIVHNENEVDCSTVEPLRLFENPNIPVTVIYTYSVQFSEVQGAARSSRWNYLISKVSNSSIQWMSIVNSVLVVVFLTALVAIVLARTLRRDIMQYNKLENSSNEMYEDYGWKLIHGDVFRAPPHPMLFSVLIGSGIQLALVSVITLFFACFGILSPAHRGAFATCALAVFVCLGAPAGYTSARFYKFFGGIYWKTNILLTGLFCPGFVMVTFLVLNIVLAALKSSAAASFSTILSLLAMWLLVSLPLCCIGSFFGFRREVITVPTRTNQIPRQVPPQSYCIGTFIPVFLTGLLSFGCISIQLFFIFNSIWGQQLFFMFGFLFLVFVFFLVCVVETTILMCYLQLRAGDYRWWWRSFVSSGSTTVFVLAYAIHYYIYKTEYRGFTSGFLYIGFSTLAASLLFIMLGSIASLFCFLFVKKIYGFVKFD</sequence>
<comment type="subcellular location">
    <subcellularLocation>
        <location evidence="1">Membrane</location>
        <topology evidence="1">Multi-pass membrane protein</topology>
    </subcellularLocation>
</comment>
<feature type="transmembrane region" description="Helical" evidence="7">
    <location>
        <begin position="448"/>
        <end position="471"/>
    </location>
</feature>
<feature type="transmembrane region" description="Helical" evidence="7">
    <location>
        <begin position="533"/>
        <end position="559"/>
    </location>
</feature>
<evidence type="ECO:0000256" key="5">
    <source>
        <dbReference type="ARBA" id="ARBA00022989"/>
    </source>
</evidence>
<dbReference type="GO" id="GO:0005737">
    <property type="term" value="C:cytoplasm"/>
    <property type="evidence" value="ECO:0007669"/>
    <property type="project" value="UniProtKB-ARBA"/>
</dbReference>
<evidence type="ECO:0000256" key="6">
    <source>
        <dbReference type="ARBA" id="ARBA00023136"/>
    </source>
</evidence>
<feature type="transmembrane region" description="Helical" evidence="7">
    <location>
        <begin position="375"/>
        <end position="400"/>
    </location>
</feature>
<keyword evidence="4 7" id="KW-0732">Signal</keyword>
<dbReference type="GO" id="GO:0072657">
    <property type="term" value="P:protein localization to membrane"/>
    <property type="evidence" value="ECO:0007669"/>
    <property type="project" value="TreeGrafter"/>
</dbReference>
<keyword evidence="3 7" id="KW-0812">Transmembrane</keyword>
<accession>A0A5K3FEJ4</accession>
<reference evidence="8" key="1">
    <citation type="submission" date="2019-11" db="UniProtKB">
        <authorList>
            <consortium name="WormBaseParasite"/>
        </authorList>
    </citation>
    <scope>IDENTIFICATION</scope>
</reference>
<evidence type="ECO:0000313" key="8">
    <source>
        <dbReference type="WBParaSite" id="MCU_007200-RB"/>
    </source>
</evidence>
<evidence type="ECO:0000256" key="1">
    <source>
        <dbReference type="ARBA" id="ARBA00004141"/>
    </source>
</evidence>
<feature type="transmembrane region" description="Helical" evidence="7">
    <location>
        <begin position="278"/>
        <end position="300"/>
    </location>
</feature>
<dbReference type="GO" id="GO:0016020">
    <property type="term" value="C:membrane"/>
    <property type="evidence" value="ECO:0007669"/>
    <property type="project" value="UniProtKB-SubCell"/>
</dbReference>